<gene>
    <name evidence="1" type="ORF">L9F63_017738</name>
</gene>
<sequence length="179" mass="20176">FMLSMQYNYNLRLICQQSASDIQSASDMSVCTAVCTADNLRLICCQCNATVDNLRLCHLHCRLSMQCNSRQSASYVVNAMLSMQCNSRQSASMESKITATSTCALPTYTNSNHEESVQDVAPTFNAGKSLQPHDPNQIFHTPTASLTRNRDYMNNQCFTTIQAFKTEDYYSPKPVLRRR</sequence>
<protein>
    <submittedName>
        <fullName evidence="1">Uncharacterized protein</fullName>
    </submittedName>
</protein>
<organism evidence="1 2">
    <name type="scientific">Diploptera punctata</name>
    <name type="common">Pacific beetle cockroach</name>
    <dbReference type="NCBI Taxonomy" id="6984"/>
    <lineage>
        <taxon>Eukaryota</taxon>
        <taxon>Metazoa</taxon>
        <taxon>Ecdysozoa</taxon>
        <taxon>Arthropoda</taxon>
        <taxon>Hexapoda</taxon>
        <taxon>Insecta</taxon>
        <taxon>Pterygota</taxon>
        <taxon>Neoptera</taxon>
        <taxon>Polyneoptera</taxon>
        <taxon>Dictyoptera</taxon>
        <taxon>Blattodea</taxon>
        <taxon>Blaberoidea</taxon>
        <taxon>Blaberidae</taxon>
        <taxon>Diplopterinae</taxon>
        <taxon>Diploptera</taxon>
    </lineage>
</organism>
<keyword evidence="2" id="KW-1185">Reference proteome</keyword>
<reference evidence="1" key="2">
    <citation type="submission" date="2023-05" db="EMBL/GenBank/DDBJ databases">
        <authorList>
            <person name="Fouks B."/>
        </authorList>
    </citation>
    <scope>NUCLEOTIDE SEQUENCE</scope>
    <source>
        <strain evidence="1">Stay&amp;Tobe</strain>
        <tissue evidence="1">Testes</tissue>
    </source>
</reference>
<name>A0AAD7ZYB6_DIPPU</name>
<evidence type="ECO:0000313" key="1">
    <source>
        <dbReference type="EMBL" id="KAJ9588978.1"/>
    </source>
</evidence>
<accession>A0AAD7ZYB6</accession>
<evidence type="ECO:0000313" key="2">
    <source>
        <dbReference type="Proteomes" id="UP001233999"/>
    </source>
</evidence>
<proteinExistence type="predicted"/>
<dbReference type="Proteomes" id="UP001233999">
    <property type="component" value="Unassembled WGS sequence"/>
</dbReference>
<dbReference type="AlphaFoldDB" id="A0AAD7ZYB6"/>
<comment type="caution">
    <text evidence="1">The sequence shown here is derived from an EMBL/GenBank/DDBJ whole genome shotgun (WGS) entry which is preliminary data.</text>
</comment>
<reference evidence="1" key="1">
    <citation type="journal article" date="2023" name="IScience">
        <title>Live-bearing cockroach genome reveals convergent evolutionary mechanisms linked to viviparity in insects and beyond.</title>
        <authorList>
            <person name="Fouks B."/>
            <person name="Harrison M.C."/>
            <person name="Mikhailova A.A."/>
            <person name="Marchal E."/>
            <person name="English S."/>
            <person name="Carruthers M."/>
            <person name="Jennings E.C."/>
            <person name="Chiamaka E.L."/>
            <person name="Frigard R.A."/>
            <person name="Pippel M."/>
            <person name="Attardo G.M."/>
            <person name="Benoit J.B."/>
            <person name="Bornberg-Bauer E."/>
            <person name="Tobe S.S."/>
        </authorList>
    </citation>
    <scope>NUCLEOTIDE SEQUENCE</scope>
    <source>
        <strain evidence="1">Stay&amp;Tobe</strain>
    </source>
</reference>
<feature type="non-terminal residue" evidence="1">
    <location>
        <position position="179"/>
    </location>
</feature>
<dbReference type="EMBL" id="JASPKZ010005291">
    <property type="protein sequence ID" value="KAJ9588978.1"/>
    <property type="molecule type" value="Genomic_DNA"/>
</dbReference>
<feature type="non-terminal residue" evidence="1">
    <location>
        <position position="1"/>
    </location>
</feature>